<name>A0A182IVK3_ANOAO</name>
<dbReference type="EnsemblMetazoa" id="AATE006321-RA">
    <property type="protein sequence ID" value="AATE006321-PA.1"/>
    <property type="gene ID" value="AATE006321"/>
</dbReference>
<evidence type="ECO:0000313" key="1">
    <source>
        <dbReference type="EnsemblMetazoa" id="AATE006321-PA.1"/>
    </source>
</evidence>
<proteinExistence type="predicted"/>
<dbReference type="VEuPathDB" id="VectorBase:AATE006321"/>
<dbReference type="AlphaFoldDB" id="A0A182IVK3"/>
<protein>
    <submittedName>
        <fullName evidence="1">Uncharacterized protein</fullName>
    </submittedName>
</protein>
<sequence length="208" mass="22592">MLFSCGVERDLSAACGNPYCRLYSGSNVASPDSLRLLRVNCSLLCSFESDALRSSRLPVSLRWRNRWSMLSGRKSYGRKEALYSEDALARPMPWVVPPSVLKLDRQSNKLAKCVSVGDPYCACRTGATEIVSESASGRETVIGTSSALNRPRDFSAAALPISVPTFFLPPPLPPPSESLAADPCREPLLGRSLPHRVSLLLPLLLSGK</sequence>
<reference evidence="1" key="1">
    <citation type="submission" date="2022-08" db="UniProtKB">
        <authorList>
            <consortium name="EnsemblMetazoa"/>
        </authorList>
    </citation>
    <scope>IDENTIFICATION</scope>
    <source>
        <strain evidence="1">EBRO</strain>
    </source>
</reference>
<organism evidence="1">
    <name type="scientific">Anopheles atroparvus</name>
    <name type="common">European mosquito</name>
    <dbReference type="NCBI Taxonomy" id="41427"/>
    <lineage>
        <taxon>Eukaryota</taxon>
        <taxon>Metazoa</taxon>
        <taxon>Ecdysozoa</taxon>
        <taxon>Arthropoda</taxon>
        <taxon>Hexapoda</taxon>
        <taxon>Insecta</taxon>
        <taxon>Pterygota</taxon>
        <taxon>Neoptera</taxon>
        <taxon>Endopterygota</taxon>
        <taxon>Diptera</taxon>
        <taxon>Nematocera</taxon>
        <taxon>Culicoidea</taxon>
        <taxon>Culicidae</taxon>
        <taxon>Anophelinae</taxon>
        <taxon>Anopheles</taxon>
    </lineage>
</organism>
<accession>A0A182IVK3</accession>